<reference evidence="2" key="1">
    <citation type="journal article" date="2021" name="Nat. Commun.">
        <title>Genetic determinants of endophytism in the Arabidopsis root mycobiome.</title>
        <authorList>
            <person name="Mesny F."/>
            <person name="Miyauchi S."/>
            <person name="Thiergart T."/>
            <person name="Pickel B."/>
            <person name="Atanasova L."/>
            <person name="Karlsson M."/>
            <person name="Huettel B."/>
            <person name="Barry K.W."/>
            <person name="Haridas S."/>
            <person name="Chen C."/>
            <person name="Bauer D."/>
            <person name="Andreopoulos W."/>
            <person name="Pangilinan J."/>
            <person name="LaButti K."/>
            <person name="Riley R."/>
            <person name="Lipzen A."/>
            <person name="Clum A."/>
            <person name="Drula E."/>
            <person name="Henrissat B."/>
            <person name="Kohler A."/>
            <person name="Grigoriev I.V."/>
            <person name="Martin F.M."/>
            <person name="Hacquard S."/>
        </authorList>
    </citation>
    <scope>NUCLEOTIDE SEQUENCE</scope>
    <source>
        <strain evidence="2">MPI-CAGE-AT-0147</strain>
    </source>
</reference>
<proteinExistence type="predicted"/>
<dbReference type="Proteomes" id="UP000738349">
    <property type="component" value="Unassembled WGS sequence"/>
</dbReference>
<protein>
    <submittedName>
        <fullName evidence="2">Uncharacterized protein</fullName>
    </submittedName>
</protein>
<dbReference type="OrthoDB" id="5050318at2759"/>
<feature type="transmembrane region" description="Helical" evidence="1">
    <location>
        <begin position="126"/>
        <end position="146"/>
    </location>
</feature>
<feature type="transmembrane region" description="Helical" evidence="1">
    <location>
        <begin position="6"/>
        <end position="27"/>
    </location>
</feature>
<organism evidence="2 3">
    <name type="scientific">Dactylonectria macrodidyma</name>
    <dbReference type="NCBI Taxonomy" id="307937"/>
    <lineage>
        <taxon>Eukaryota</taxon>
        <taxon>Fungi</taxon>
        <taxon>Dikarya</taxon>
        <taxon>Ascomycota</taxon>
        <taxon>Pezizomycotina</taxon>
        <taxon>Sordariomycetes</taxon>
        <taxon>Hypocreomycetidae</taxon>
        <taxon>Hypocreales</taxon>
        <taxon>Nectriaceae</taxon>
        <taxon>Dactylonectria</taxon>
    </lineage>
</organism>
<keyword evidence="3" id="KW-1185">Reference proteome</keyword>
<dbReference type="AlphaFoldDB" id="A0A9P9EPV3"/>
<dbReference type="EMBL" id="JAGMUV010000011">
    <property type="protein sequence ID" value="KAH7140931.1"/>
    <property type="molecule type" value="Genomic_DNA"/>
</dbReference>
<name>A0A9P9EPV3_9HYPO</name>
<sequence length="155" mass="16686">MNLDFSGRGAIALLELLVSMHILPAMVHIETATTLSIAVSLIATVIQTWALALQRDEQPEATAGDANHLSAIQSTMMQYLGLYLSVISATRSGLYAGPGRPSTFWVGAGLLFPLVAVVIYPSHSLLTQLFLFFGAVASNLVCVRLLQMELKNEIV</sequence>
<keyword evidence="1" id="KW-0472">Membrane</keyword>
<feature type="transmembrane region" description="Helical" evidence="1">
    <location>
        <begin position="34"/>
        <end position="52"/>
    </location>
</feature>
<keyword evidence="1" id="KW-0812">Transmembrane</keyword>
<evidence type="ECO:0000313" key="2">
    <source>
        <dbReference type="EMBL" id="KAH7140931.1"/>
    </source>
</evidence>
<feature type="transmembrane region" description="Helical" evidence="1">
    <location>
        <begin position="102"/>
        <end position="120"/>
    </location>
</feature>
<comment type="caution">
    <text evidence="2">The sequence shown here is derived from an EMBL/GenBank/DDBJ whole genome shotgun (WGS) entry which is preliminary data.</text>
</comment>
<accession>A0A9P9EPV3</accession>
<gene>
    <name evidence="2" type="ORF">EDB81DRAFT_900447</name>
</gene>
<keyword evidence="1" id="KW-1133">Transmembrane helix</keyword>
<evidence type="ECO:0000313" key="3">
    <source>
        <dbReference type="Proteomes" id="UP000738349"/>
    </source>
</evidence>
<evidence type="ECO:0000256" key="1">
    <source>
        <dbReference type="SAM" id="Phobius"/>
    </source>
</evidence>